<name>A0A6P6N3L8_CARAU</name>
<dbReference type="Gene3D" id="1.10.443.10">
    <property type="entry name" value="Intergrase catalytic core"/>
    <property type="match status" value="1"/>
</dbReference>
<evidence type="ECO:0000256" key="5">
    <source>
        <dbReference type="SAM" id="MobiDB-lite"/>
    </source>
</evidence>
<dbReference type="AlphaFoldDB" id="A0A6P6N3L8"/>
<sequence>MLQNTLSEHSVTPPRGVIAPLKVVSHINSVQAISVRACAVQTTNPFSTRPYDGAGTLQINYWRECTQSRWVLRTVQNGYRLQFATSPPQFKGIIYSQVRGALVHVLQEEITSLLNKKAIRVVPPEESHNGFYSRYFLVPKKGTRALRPILDLRTLNKYLRKYKFRMLTHSTLLKLVRPGDWFTSIDLKDAYFHIKIYPPHRKFLRFAFLGVAYEYLVLPFGLSLSPRVFVKCTEAALAPLREKGIRLATYIDDWLVTAQSEHKARDHTAMLLTIRSDGLSSNSHSLRQTIYERVSTLGSFSETRPVTALPEESESDVRRSLGTASLAAPVLSGTRGTDGRCPDQEGHNDGRVVVRLGGHSRGQGSEREMGSPSEPLSHKLLGNAGRLSDVEAFSSFSERTSCSRENGQHYSCGIHKQTGRSQITPFTHVGTQTDFVEQCQSFIPESYTRTRHNEPGCGYAVQGKSPLWRVEAEHGSGWPNLEHFRQSDSGSVRVTGQCSVPSVLLSEGSERASRNRRTSARVASRSPVRVPTDCVDISSPSQSEGGGAENDTGGSAVAGEILAGGDHTYALRRAVVPATAQGSAVTGGGGDISSSSRTPGTVGLASEWLNMNAAGLPDSVIRTIQNSRALSTRSLYECKWGVFERWCAARHVIPFQCSVAVILSFLQDMIDQGKAFSTVKVFLAAISACHVGFDNKTVGQHPLVCRFMKGARRALPVSKPISPSWDLVLVLDALSVSPFEPLDKADLKLLSFKTALLLALASAKRVSEIHALSVNSACTQFMPGDAGVLLKPNPVFMPKVVNSIVPLKLRAFNPPPFASAEQQRLNTLCPVRALRIYTERTKVFRESDQLFVSWAKPRTGKPITKQRLSHWIVEAISLAYSSKGLTPPSGLRAHSTRGMSTTWALFKGVTLQDICEAASWSSPHTFARFYKLDVTAQTFAHAVLSVGS</sequence>
<evidence type="ECO:0000259" key="6">
    <source>
        <dbReference type="PROSITE" id="PS50878"/>
    </source>
</evidence>
<evidence type="ECO:0000256" key="1">
    <source>
        <dbReference type="ARBA" id="ARBA00010879"/>
    </source>
</evidence>
<reference evidence="9" key="1">
    <citation type="submission" date="2025-08" db="UniProtKB">
        <authorList>
            <consortium name="RefSeq"/>
        </authorList>
    </citation>
    <scope>IDENTIFICATION</scope>
    <source>
        <strain evidence="9">Wakin</strain>
        <tissue evidence="9">Muscle</tissue>
    </source>
</reference>
<dbReference type="Gene3D" id="1.10.150.130">
    <property type="match status" value="1"/>
</dbReference>
<comment type="similarity">
    <text evidence="1">Belongs to the beta type-B retroviral polymerase family. HERV class-II K(HML-2) pol subfamily.</text>
</comment>
<dbReference type="PROSITE" id="PS50878">
    <property type="entry name" value="RT_POL"/>
    <property type="match status" value="1"/>
</dbReference>
<dbReference type="InterPro" id="IPR010998">
    <property type="entry name" value="Integrase_recombinase_N"/>
</dbReference>
<evidence type="ECO:0000259" key="7">
    <source>
        <dbReference type="PROSITE" id="PS51898"/>
    </source>
</evidence>
<feature type="compositionally biased region" description="Basic and acidic residues" evidence="5">
    <location>
        <begin position="337"/>
        <end position="352"/>
    </location>
</feature>
<gene>
    <name evidence="9" type="primary">LOC113074342</name>
</gene>
<keyword evidence="4" id="KW-0233">DNA recombination</keyword>
<evidence type="ECO:0000256" key="4">
    <source>
        <dbReference type="ARBA" id="ARBA00023172"/>
    </source>
</evidence>
<dbReference type="SUPFAM" id="SSF56672">
    <property type="entry name" value="DNA/RNA polymerases"/>
    <property type="match status" value="1"/>
</dbReference>
<dbReference type="RefSeq" id="XP_026102951.1">
    <property type="nucleotide sequence ID" value="XM_026247166.1"/>
</dbReference>
<dbReference type="CDD" id="cd03714">
    <property type="entry name" value="RT_DIRS1"/>
    <property type="match status" value="1"/>
</dbReference>
<dbReference type="Pfam" id="PF00078">
    <property type="entry name" value="RVT_1"/>
    <property type="match status" value="1"/>
</dbReference>
<protein>
    <recommendedName>
        <fullName evidence="2">ribonuclease H</fullName>
        <ecNumber evidence="2">3.1.26.4</ecNumber>
    </recommendedName>
</protein>
<dbReference type="InterPro" id="IPR043502">
    <property type="entry name" value="DNA/RNA_pol_sf"/>
</dbReference>
<dbReference type="GO" id="GO:0003677">
    <property type="term" value="F:DNA binding"/>
    <property type="evidence" value="ECO:0007669"/>
    <property type="project" value="UniProtKB-KW"/>
</dbReference>
<feature type="region of interest" description="Disordered" evidence="5">
    <location>
        <begin position="505"/>
        <end position="555"/>
    </location>
</feature>
<evidence type="ECO:0000313" key="8">
    <source>
        <dbReference type="Proteomes" id="UP000515129"/>
    </source>
</evidence>
<dbReference type="OrthoDB" id="8954815at2759"/>
<dbReference type="Proteomes" id="UP000515129">
    <property type="component" value="Unplaced"/>
</dbReference>
<dbReference type="PANTHER" id="PTHR35617">
    <property type="entry name" value="PHAGE_INTEGRASE DOMAIN-CONTAINING PROTEIN"/>
    <property type="match status" value="1"/>
</dbReference>
<dbReference type="GeneID" id="113074342"/>
<feature type="domain" description="Tyr recombinase" evidence="7">
    <location>
        <begin position="716"/>
        <end position="944"/>
    </location>
</feature>
<dbReference type="PANTHER" id="PTHR35617:SF3">
    <property type="entry name" value="CORE-BINDING (CB) DOMAIN-CONTAINING PROTEIN"/>
    <property type="match status" value="1"/>
</dbReference>
<dbReference type="GO" id="GO:0004523">
    <property type="term" value="F:RNA-DNA hybrid ribonuclease activity"/>
    <property type="evidence" value="ECO:0007669"/>
    <property type="project" value="UniProtKB-EC"/>
</dbReference>
<organism evidence="8 9">
    <name type="scientific">Carassius auratus</name>
    <name type="common">Goldfish</name>
    <dbReference type="NCBI Taxonomy" id="7957"/>
    <lineage>
        <taxon>Eukaryota</taxon>
        <taxon>Metazoa</taxon>
        <taxon>Chordata</taxon>
        <taxon>Craniata</taxon>
        <taxon>Vertebrata</taxon>
        <taxon>Euteleostomi</taxon>
        <taxon>Actinopterygii</taxon>
        <taxon>Neopterygii</taxon>
        <taxon>Teleostei</taxon>
        <taxon>Ostariophysi</taxon>
        <taxon>Cypriniformes</taxon>
        <taxon>Cyprinidae</taxon>
        <taxon>Cyprininae</taxon>
        <taxon>Carassius</taxon>
    </lineage>
</organism>
<dbReference type="KEGG" id="caua:113074342"/>
<feature type="domain" description="Reverse transcriptase" evidence="6">
    <location>
        <begin position="119"/>
        <end position="301"/>
    </location>
</feature>
<evidence type="ECO:0000256" key="2">
    <source>
        <dbReference type="ARBA" id="ARBA00012180"/>
    </source>
</evidence>
<keyword evidence="3" id="KW-0238">DNA-binding</keyword>
<dbReference type="InterPro" id="IPR013762">
    <property type="entry name" value="Integrase-like_cat_sf"/>
</dbReference>
<dbReference type="GO" id="GO:0015074">
    <property type="term" value="P:DNA integration"/>
    <property type="evidence" value="ECO:0007669"/>
    <property type="project" value="InterPro"/>
</dbReference>
<dbReference type="Gene3D" id="3.10.10.10">
    <property type="entry name" value="HIV Type 1 Reverse Transcriptase, subunit A, domain 1"/>
    <property type="match status" value="1"/>
</dbReference>
<dbReference type="InterPro" id="IPR043128">
    <property type="entry name" value="Rev_trsase/Diguanyl_cyclase"/>
</dbReference>
<proteinExistence type="inferred from homology"/>
<dbReference type="InterPro" id="IPR011010">
    <property type="entry name" value="DNA_brk_join_enz"/>
</dbReference>
<accession>A0A6P6N3L8</accession>
<feature type="region of interest" description="Disordered" evidence="5">
    <location>
        <begin position="331"/>
        <end position="377"/>
    </location>
</feature>
<dbReference type="PROSITE" id="PS51898">
    <property type="entry name" value="TYR_RECOMBINASE"/>
    <property type="match status" value="1"/>
</dbReference>
<keyword evidence="8" id="KW-1185">Reference proteome</keyword>
<dbReference type="InterPro" id="IPR000477">
    <property type="entry name" value="RT_dom"/>
</dbReference>
<evidence type="ECO:0000313" key="9">
    <source>
        <dbReference type="RefSeq" id="XP_026102951.1"/>
    </source>
</evidence>
<dbReference type="InterPro" id="IPR002104">
    <property type="entry name" value="Integrase_catalytic"/>
</dbReference>
<dbReference type="SUPFAM" id="SSF56349">
    <property type="entry name" value="DNA breaking-rejoining enzymes"/>
    <property type="match status" value="1"/>
</dbReference>
<evidence type="ECO:0000256" key="3">
    <source>
        <dbReference type="ARBA" id="ARBA00023125"/>
    </source>
</evidence>
<dbReference type="EC" id="3.1.26.4" evidence="2"/>
<dbReference type="SUPFAM" id="SSF47823">
    <property type="entry name" value="lambda integrase-like, N-terminal domain"/>
    <property type="match status" value="1"/>
</dbReference>
<dbReference type="GO" id="GO:0006310">
    <property type="term" value="P:DNA recombination"/>
    <property type="evidence" value="ECO:0007669"/>
    <property type="project" value="UniProtKB-KW"/>
</dbReference>
<dbReference type="Gene3D" id="3.30.70.270">
    <property type="match status" value="1"/>
</dbReference>